<sequence>MSFFSWLANGLGTLIGVVANAVVTTVVDTVRSAYNAFVGSGGAVKDVAAQESRNKQDRLREVNDEIMFLRNRNMSQGGLADGERRRWNSLREERDELLGVLQQAKEVKAAEKILESEAVLEKVEVDLETTHVLQYNAFADTLGKQCRCCGRPMKLQWQRDLNVAGPNDFFWACTGWYVPKGQGRACTHKEPLQRSDYALMTDTSAPEFSVTADEFGIILEDPGTSAIITTRVNDLRSDLTSKNKGVELATCPVHGENMVLRKKSNPTGLLDSYFLVCPRWKPNNQGCPFMEKLKSGSQLAALLKAETGRGIL</sequence>
<dbReference type="Proteomes" id="UP000481947">
    <property type="component" value="Unassembled WGS sequence"/>
</dbReference>
<comment type="caution">
    <text evidence="2">The sequence shown here is derived from an EMBL/GenBank/DDBJ whole genome shotgun (WGS) entry which is preliminary data.</text>
</comment>
<name>A0A7C9NGB5_9BURK</name>
<dbReference type="EMBL" id="VYSB01000007">
    <property type="protein sequence ID" value="MYZ52103.1"/>
    <property type="molecule type" value="Genomic_DNA"/>
</dbReference>
<organism evidence="2 3">
    <name type="scientific">Malikia spinosa</name>
    <dbReference type="NCBI Taxonomy" id="86180"/>
    <lineage>
        <taxon>Bacteria</taxon>
        <taxon>Pseudomonadati</taxon>
        <taxon>Pseudomonadota</taxon>
        <taxon>Betaproteobacteria</taxon>
        <taxon>Burkholderiales</taxon>
        <taxon>Comamonadaceae</taxon>
        <taxon>Malikia</taxon>
    </lineage>
</organism>
<accession>A0A7C9NGB5</accession>
<keyword evidence="1" id="KW-0175">Coiled coil</keyword>
<protein>
    <submittedName>
        <fullName evidence="2">Uncharacterized protein</fullName>
    </submittedName>
</protein>
<evidence type="ECO:0000313" key="2">
    <source>
        <dbReference type="EMBL" id="MYZ52103.1"/>
    </source>
</evidence>
<reference evidence="2 3" key="1">
    <citation type="submission" date="2019-09" db="EMBL/GenBank/DDBJ databases">
        <title>Identification of Malikia spinosa a prominent benzene-, toluene-, and ethylbenzene-degrading bacterium: enrichment, isolation and whole genome sequencing.</title>
        <authorList>
            <person name="Tancsics A."/>
            <person name="Revesz F."/>
            <person name="Kriszt B."/>
        </authorList>
    </citation>
    <scope>NUCLEOTIDE SEQUENCE [LARGE SCALE GENOMIC DNA]</scope>
    <source>
        <strain evidence="2 3">AB6</strain>
    </source>
</reference>
<evidence type="ECO:0000256" key="1">
    <source>
        <dbReference type="SAM" id="Coils"/>
    </source>
</evidence>
<evidence type="ECO:0000313" key="3">
    <source>
        <dbReference type="Proteomes" id="UP000481947"/>
    </source>
</evidence>
<gene>
    <name evidence="2" type="ORF">F5985_08125</name>
</gene>
<dbReference type="AlphaFoldDB" id="A0A7C9NGB5"/>
<proteinExistence type="predicted"/>
<dbReference type="RefSeq" id="WP_161125016.1">
    <property type="nucleotide sequence ID" value="NZ_VYSB01000007.1"/>
</dbReference>
<feature type="coiled-coil region" evidence="1">
    <location>
        <begin position="45"/>
        <end position="72"/>
    </location>
</feature>